<evidence type="ECO:0008006" key="4">
    <source>
        <dbReference type="Google" id="ProtNLM"/>
    </source>
</evidence>
<dbReference type="Gene3D" id="1.10.630.10">
    <property type="entry name" value="Cytochrome P450"/>
    <property type="match status" value="1"/>
</dbReference>
<dbReference type="Proteomes" id="UP000820669">
    <property type="component" value="Unassembled WGS sequence"/>
</dbReference>
<comment type="caution">
    <text evidence="2">The sequence shown here is derived from an EMBL/GenBank/DDBJ whole genome shotgun (WGS) entry which is preliminary data.</text>
</comment>
<dbReference type="PRINTS" id="PR00359">
    <property type="entry name" value="BP450"/>
</dbReference>
<proteinExistence type="inferred from homology"/>
<dbReference type="PANTHER" id="PTHR46696">
    <property type="entry name" value="P450, PUTATIVE (EUROFUNG)-RELATED"/>
    <property type="match status" value="1"/>
</dbReference>
<evidence type="ECO:0000256" key="1">
    <source>
        <dbReference type="ARBA" id="ARBA00010617"/>
    </source>
</evidence>
<gene>
    <name evidence="2" type="ORF">HF526_20475</name>
</gene>
<dbReference type="InterPro" id="IPR036396">
    <property type="entry name" value="Cyt_P450_sf"/>
</dbReference>
<dbReference type="PROSITE" id="PS00086">
    <property type="entry name" value="CYTOCHROME_P450"/>
    <property type="match status" value="1"/>
</dbReference>
<dbReference type="PANTHER" id="PTHR46696:SF1">
    <property type="entry name" value="CYTOCHROME P450 YJIB-RELATED"/>
    <property type="match status" value="1"/>
</dbReference>
<keyword evidence="3" id="KW-1185">Reference proteome</keyword>
<dbReference type="InterPro" id="IPR002397">
    <property type="entry name" value="Cyt_P450_B"/>
</dbReference>
<evidence type="ECO:0000313" key="2">
    <source>
        <dbReference type="EMBL" id="NMH99672.1"/>
    </source>
</evidence>
<name>A0ABX1SGJ2_9PSEU</name>
<accession>A0ABX1SGJ2</accession>
<protein>
    <recommendedName>
        <fullName evidence="4">Cytochrome P450</fullName>
    </recommendedName>
</protein>
<evidence type="ECO:0000313" key="3">
    <source>
        <dbReference type="Proteomes" id="UP000820669"/>
    </source>
</evidence>
<dbReference type="RefSeq" id="WP_169383156.1">
    <property type="nucleotide sequence ID" value="NZ_JAAXLA010000040.1"/>
</dbReference>
<dbReference type="EMBL" id="JAAXLA010000040">
    <property type="protein sequence ID" value="NMH99672.1"/>
    <property type="molecule type" value="Genomic_DNA"/>
</dbReference>
<organism evidence="2 3">
    <name type="scientific">Pseudonocardia acidicola</name>
    <dbReference type="NCBI Taxonomy" id="2724939"/>
    <lineage>
        <taxon>Bacteria</taxon>
        <taxon>Bacillati</taxon>
        <taxon>Actinomycetota</taxon>
        <taxon>Actinomycetes</taxon>
        <taxon>Pseudonocardiales</taxon>
        <taxon>Pseudonocardiaceae</taxon>
        <taxon>Pseudonocardia</taxon>
    </lineage>
</organism>
<dbReference type="SUPFAM" id="SSF48264">
    <property type="entry name" value="Cytochrome P450"/>
    <property type="match status" value="1"/>
</dbReference>
<comment type="similarity">
    <text evidence="1">Belongs to the cytochrome P450 family.</text>
</comment>
<sequence>MTVRATQLVIDIGGMTNQAGYPVTVVYAAGKRDPDCVRDPDRFDPDRRNTRHPGFGCGIRYCFGTPSARLETRVAPTEFARRVVNPHLTADPPNLRPSEPNPILRGPRHLLVDFDECAARLSPDRCSFPGRDVTAGRACAIRSTETAPHLKLVHRSFT</sequence>
<reference evidence="2 3" key="1">
    <citation type="submission" date="2020-04" db="EMBL/GenBank/DDBJ databases">
        <authorList>
            <person name="Klaysubun C."/>
            <person name="Duangmal K."/>
            <person name="Lipun K."/>
        </authorList>
    </citation>
    <scope>NUCLEOTIDE SEQUENCE [LARGE SCALE GENOMIC DNA]</scope>
    <source>
        <strain evidence="2 3">K10HN5</strain>
    </source>
</reference>
<dbReference type="InterPro" id="IPR017972">
    <property type="entry name" value="Cyt_P450_CS"/>
</dbReference>